<name>A0A6H5GLF6_9HEMI</name>
<sequence>MSKYTMQIPNSYPTIVIRSFNGTKKIDIFLRGRTRILKPGTLESVQFCGQKKYKSV</sequence>
<feature type="non-terminal residue" evidence="1">
    <location>
        <position position="56"/>
    </location>
</feature>
<evidence type="ECO:0000313" key="2">
    <source>
        <dbReference type="Proteomes" id="UP000479000"/>
    </source>
</evidence>
<gene>
    <name evidence="1" type="ORF">NTEN_LOCUS9487</name>
</gene>
<keyword evidence="2" id="KW-1185">Reference proteome</keyword>
<protein>
    <submittedName>
        <fullName evidence="1">Uncharacterized protein</fullName>
    </submittedName>
</protein>
<dbReference type="EMBL" id="CADCXU010014334">
    <property type="protein sequence ID" value="CAB0004010.1"/>
    <property type="molecule type" value="Genomic_DNA"/>
</dbReference>
<dbReference type="AlphaFoldDB" id="A0A6H5GLF6"/>
<proteinExistence type="predicted"/>
<accession>A0A6H5GLF6</accession>
<evidence type="ECO:0000313" key="1">
    <source>
        <dbReference type="EMBL" id="CAB0004010.1"/>
    </source>
</evidence>
<reference evidence="1 2" key="1">
    <citation type="submission" date="2020-02" db="EMBL/GenBank/DDBJ databases">
        <authorList>
            <person name="Ferguson B K."/>
        </authorList>
    </citation>
    <scope>NUCLEOTIDE SEQUENCE [LARGE SCALE GENOMIC DNA]</scope>
</reference>
<dbReference type="Proteomes" id="UP000479000">
    <property type="component" value="Unassembled WGS sequence"/>
</dbReference>
<organism evidence="1 2">
    <name type="scientific">Nesidiocoris tenuis</name>
    <dbReference type="NCBI Taxonomy" id="355587"/>
    <lineage>
        <taxon>Eukaryota</taxon>
        <taxon>Metazoa</taxon>
        <taxon>Ecdysozoa</taxon>
        <taxon>Arthropoda</taxon>
        <taxon>Hexapoda</taxon>
        <taxon>Insecta</taxon>
        <taxon>Pterygota</taxon>
        <taxon>Neoptera</taxon>
        <taxon>Paraneoptera</taxon>
        <taxon>Hemiptera</taxon>
        <taxon>Heteroptera</taxon>
        <taxon>Panheteroptera</taxon>
        <taxon>Cimicomorpha</taxon>
        <taxon>Miridae</taxon>
        <taxon>Dicyphina</taxon>
        <taxon>Nesidiocoris</taxon>
    </lineage>
</organism>